<evidence type="ECO:0000313" key="1">
    <source>
        <dbReference type="EMBL" id="KAL1122486.1"/>
    </source>
</evidence>
<dbReference type="EMBL" id="JBFDAA010000013">
    <property type="protein sequence ID" value="KAL1122486.1"/>
    <property type="molecule type" value="Genomic_DNA"/>
</dbReference>
<dbReference type="Proteomes" id="UP001558652">
    <property type="component" value="Unassembled WGS sequence"/>
</dbReference>
<comment type="caution">
    <text evidence="1">The sequence shown here is derived from an EMBL/GenBank/DDBJ whole genome shotgun (WGS) entry which is preliminary data.</text>
</comment>
<organism evidence="1 2">
    <name type="scientific">Ranatra chinensis</name>
    <dbReference type="NCBI Taxonomy" id="642074"/>
    <lineage>
        <taxon>Eukaryota</taxon>
        <taxon>Metazoa</taxon>
        <taxon>Ecdysozoa</taxon>
        <taxon>Arthropoda</taxon>
        <taxon>Hexapoda</taxon>
        <taxon>Insecta</taxon>
        <taxon>Pterygota</taxon>
        <taxon>Neoptera</taxon>
        <taxon>Paraneoptera</taxon>
        <taxon>Hemiptera</taxon>
        <taxon>Heteroptera</taxon>
        <taxon>Panheteroptera</taxon>
        <taxon>Nepomorpha</taxon>
        <taxon>Nepidae</taxon>
        <taxon>Ranatrinae</taxon>
        <taxon>Ranatra</taxon>
    </lineage>
</organism>
<gene>
    <name evidence="1" type="ORF">AAG570_002817</name>
</gene>
<proteinExistence type="predicted"/>
<keyword evidence="2" id="KW-1185">Reference proteome</keyword>
<accession>A0ABD0Y4X8</accession>
<dbReference type="AlphaFoldDB" id="A0ABD0Y4X8"/>
<evidence type="ECO:0000313" key="2">
    <source>
        <dbReference type="Proteomes" id="UP001558652"/>
    </source>
</evidence>
<name>A0ABD0Y4X8_9HEMI</name>
<reference evidence="1 2" key="1">
    <citation type="submission" date="2024-07" db="EMBL/GenBank/DDBJ databases">
        <title>Chromosome-level genome assembly of the water stick insect Ranatra chinensis (Heteroptera: Nepidae).</title>
        <authorList>
            <person name="Liu X."/>
        </authorList>
    </citation>
    <scope>NUCLEOTIDE SEQUENCE [LARGE SCALE GENOMIC DNA]</scope>
    <source>
        <strain evidence="1">Cailab_2021Rc</strain>
        <tissue evidence="1">Muscle</tissue>
    </source>
</reference>
<protein>
    <submittedName>
        <fullName evidence="1">Uncharacterized protein</fullName>
    </submittedName>
</protein>
<sequence>MGRSSVEGYRAMSLDSCLVVGAPVPLDLKIEGRWKGALERRACFDLFPLGVTRLAVRPLATRAQCSLAIACYISRALYICSSGLPMDSCPLPPAPKRSRVFELPVDPRLRTALPTLRARLCTAVILRQRSESCDGRGGRVTDAVWSIGKTSAFTAVRHFADVGP</sequence>